<sequence>MVNLKKIGIVLSSSALSFGMFASVAGASTTVSGQPGKVQIQVASTETVFTKDDLIKRFNEFFPNRFDFLTKSDFQMGGSHFYPNDDKLRYDLVFTKTINGKQLYGSVVFVGEELEIEQFYYQPSNEAEALFPAKTSKEEARKIAVDFVGKFIDGENYQLETDPFNYFPQQILTEPIRYSFSFSRTKNQISISDQRIEVSVLGNGEVVNFYRDSKKLDSSTYDDIKQIKDKNETLEKVKGNLSVDLQYQINHDYQTGDRSVQLVYQPTTKLRGVHASSGKWLTANGYSADLPEETKIVKVIANPLPPKQDGMTLEGAKKIAEQFLKINSEKVKLSIQSIDEIENYNGQAVISIQYMYNYENGGHGTSMEISKNTGEIIQYNDITSQILEQIGEKTNKKDSLSSKEALAQAVKYVKEWAPSSLHNYAMPVEEPYFEERLGAYQFNFPRIKNGIVVIGDQINVGIAADGSLNSINVNYQEVEQWPTINKVISEEEAIVLLKKALSLKLTYMKQEKSEDENHYDLVYLPVFNENPFSYLNANTGEWNSLFGEKNSSVISHPWAEEELNYLINAKVLEIKDSKDFNGDATVSKGEALKVIMNSLTYIYYGGYYSEKENKDQTFENIDPKHPLYQSIERAVEMGIIKPDSQSFSLDSPIKRDELAAWYIRVLGLEQAAIDNSIYKLSFADANKVQTEYIGHVALANSLGLLKTEQNQFNPDREATYAELAVSIIRLAHKMTEKGRGLGY</sequence>
<dbReference type="PROSITE" id="PS51272">
    <property type="entry name" value="SLH"/>
    <property type="match status" value="1"/>
</dbReference>
<feature type="domain" description="SLH" evidence="2">
    <location>
        <begin position="614"/>
        <end position="676"/>
    </location>
</feature>
<proteinExistence type="predicted"/>
<dbReference type="GO" id="GO:0008237">
    <property type="term" value="F:metallopeptidase activity"/>
    <property type="evidence" value="ECO:0007669"/>
    <property type="project" value="UniProtKB-KW"/>
</dbReference>
<evidence type="ECO:0000259" key="2">
    <source>
        <dbReference type="PROSITE" id="PS51272"/>
    </source>
</evidence>
<keyword evidence="1" id="KW-0732">Signal</keyword>
<accession>A0ABV2KEQ5</accession>
<dbReference type="Proteomes" id="UP001549104">
    <property type="component" value="Unassembled WGS sequence"/>
</dbReference>
<feature type="signal peptide" evidence="1">
    <location>
        <begin position="1"/>
        <end position="22"/>
    </location>
</feature>
<dbReference type="InterPro" id="IPR032599">
    <property type="entry name" value="YcdB/YcdC_rep_domain"/>
</dbReference>
<dbReference type="InterPro" id="IPR001119">
    <property type="entry name" value="SLH_dom"/>
</dbReference>
<evidence type="ECO:0000256" key="1">
    <source>
        <dbReference type="SAM" id="SignalP"/>
    </source>
</evidence>
<reference evidence="3 4" key="1">
    <citation type="submission" date="2024-06" db="EMBL/GenBank/DDBJ databases">
        <title>Sorghum-associated microbial communities from plants grown in Nebraska, USA.</title>
        <authorList>
            <person name="Schachtman D."/>
        </authorList>
    </citation>
    <scope>NUCLEOTIDE SEQUENCE [LARGE SCALE GENOMIC DNA]</scope>
    <source>
        <strain evidence="3 4">1288</strain>
    </source>
</reference>
<dbReference type="EMBL" id="JBEPME010000013">
    <property type="protein sequence ID" value="MET3659580.1"/>
    <property type="molecule type" value="Genomic_DNA"/>
</dbReference>
<dbReference type="Pfam" id="PF00395">
    <property type="entry name" value="SLH"/>
    <property type="match status" value="1"/>
</dbReference>
<evidence type="ECO:0000313" key="3">
    <source>
        <dbReference type="EMBL" id="MET3659580.1"/>
    </source>
</evidence>
<name>A0ABV2KEQ5_SPOPS</name>
<dbReference type="RefSeq" id="WP_354314962.1">
    <property type="nucleotide sequence ID" value="NZ_JBEPME010000013.1"/>
</dbReference>
<dbReference type="Pfam" id="PF16244">
    <property type="entry name" value="DUF4901"/>
    <property type="match status" value="1"/>
</dbReference>
<keyword evidence="3" id="KW-0378">Hydrolase</keyword>
<evidence type="ECO:0000313" key="4">
    <source>
        <dbReference type="Proteomes" id="UP001549104"/>
    </source>
</evidence>
<comment type="caution">
    <text evidence="3">The sequence shown here is derived from an EMBL/GenBank/DDBJ whole genome shotgun (WGS) entry which is preliminary data.</text>
</comment>
<keyword evidence="3" id="KW-0645">Protease</keyword>
<protein>
    <submittedName>
        <fullName evidence="3">Zn-dependent metalloprotease</fullName>
    </submittedName>
</protein>
<gene>
    <name evidence="3" type="ORF">ABIC55_004726</name>
</gene>
<keyword evidence="3" id="KW-0482">Metalloprotease</keyword>
<organism evidence="3 4">
    <name type="scientific">Sporosarcina psychrophila</name>
    <name type="common">Bacillus psychrophilus</name>
    <dbReference type="NCBI Taxonomy" id="1476"/>
    <lineage>
        <taxon>Bacteria</taxon>
        <taxon>Bacillati</taxon>
        <taxon>Bacillota</taxon>
        <taxon>Bacilli</taxon>
        <taxon>Bacillales</taxon>
        <taxon>Caryophanaceae</taxon>
        <taxon>Sporosarcina</taxon>
    </lineage>
</organism>
<keyword evidence="4" id="KW-1185">Reference proteome</keyword>
<feature type="chain" id="PRO_5045335419" evidence="1">
    <location>
        <begin position="23"/>
        <end position="743"/>
    </location>
</feature>